<feature type="transmembrane region" description="Helical" evidence="1">
    <location>
        <begin position="257"/>
        <end position="285"/>
    </location>
</feature>
<feature type="transmembrane region" description="Helical" evidence="1">
    <location>
        <begin position="291"/>
        <end position="314"/>
    </location>
</feature>
<dbReference type="eggNOG" id="ENOG502TJHN">
    <property type="taxonomic scope" value="Eukaryota"/>
</dbReference>
<gene>
    <name evidence="2" type="ORF">CRE_18982</name>
</gene>
<feature type="transmembrane region" description="Helical" evidence="1">
    <location>
        <begin position="65"/>
        <end position="89"/>
    </location>
</feature>
<evidence type="ECO:0008006" key="4">
    <source>
        <dbReference type="Google" id="ProtNLM"/>
    </source>
</evidence>
<feature type="transmembrane region" description="Helical" evidence="1">
    <location>
        <begin position="35"/>
        <end position="53"/>
    </location>
</feature>
<evidence type="ECO:0000256" key="1">
    <source>
        <dbReference type="SAM" id="Phobius"/>
    </source>
</evidence>
<reference evidence="2" key="1">
    <citation type="submission" date="2007-07" db="EMBL/GenBank/DDBJ databases">
        <title>PCAP assembly of the Caenorhabditis remanei genome.</title>
        <authorList>
            <consortium name="The Caenorhabditis remanei Sequencing Consortium"/>
            <person name="Wilson R.K."/>
        </authorList>
    </citation>
    <scope>NUCLEOTIDE SEQUENCE [LARGE SCALE GENOMIC DNA]</scope>
    <source>
        <strain evidence="2">PB4641</strain>
    </source>
</reference>
<dbReference type="OrthoDB" id="10443101at2759"/>
<dbReference type="Pfam" id="PF10318">
    <property type="entry name" value="7TM_GPCR_Srh"/>
    <property type="match status" value="1"/>
</dbReference>
<dbReference type="HOGENOM" id="CLU_042960_0_0_1"/>
<evidence type="ECO:0000313" key="2">
    <source>
        <dbReference type="EMBL" id="EFP00216.1"/>
    </source>
</evidence>
<dbReference type="EMBL" id="DS268410">
    <property type="protein sequence ID" value="EFP00216.1"/>
    <property type="molecule type" value="Genomic_DNA"/>
</dbReference>
<dbReference type="AlphaFoldDB" id="E3LKX6"/>
<proteinExistence type="predicted"/>
<dbReference type="OMA" id="FCTESAT"/>
<keyword evidence="1" id="KW-0812">Transmembrane</keyword>
<dbReference type="InterPro" id="IPR019422">
    <property type="entry name" value="7TM_GPCR_serpentine_rcpt_Srh"/>
</dbReference>
<sequence length="346" mass="39765">MAKTIKEYYSINYTECDIDDSFLGSWQGLAYCSHLTQLIAFPVQLLTFYLIFYKTPKNMKCVKTPLLLTHFFSTLLDISIGVFGTPYVFFPTCTMFGVGLFNMLPIPLFILVLLGMTVVIAMAVSLIYLFESRSSSLKDNKYRFTNHRNRIVYYLLNYLVHTQIMAFVLKLPEDQEAAKLEVLSSTPCPTKEFFTQPVFVLLCDRFWSKFLSLFTVPILAFFDCSQITFFMGCLIYHLYVVPSFITSSKTRKLQRHFFIGIVAQTGVPTTVFLITYSVLVISYLMDSLTQGMMNMCVVIFGIHGFVESCVIIVVHEAYRKEVLRMFTPQKGRSIFIFCTTNRTLGK</sequence>
<keyword evidence="3" id="KW-1185">Reference proteome</keyword>
<organism evidence="3">
    <name type="scientific">Caenorhabditis remanei</name>
    <name type="common">Caenorhabditis vulgaris</name>
    <dbReference type="NCBI Taxonomy" id="31234"/>
    <lineage>
        <taxon>Eukaryota</taxon>
        <taxon>Metazoa</taxon>
        <taxon>Ecdysozoa</taxon>
        <taxon>Nematoda</taxon>
        <taxon>Chromadorea</taxon>
        <taxon>Rhabditida</taxon>
        <taxon>Rhabditina</taxon>
        <taxon>Rhabditomorpha</taxon>
        <taxon>Rhabditoidea</taxon>
        <taxon>Rhabditidae</taxon>
        <taxon>Peloderinae</taxon>
        <taxon>Caenorhabditis</taxon>
    </lineage>
</organism>
<feature type="transmembrane region" description="Helical" evidence="1">
    <location>
        <begin position="109"/>
        <end position="130"/>
    </location>
</feature>
<protein>
    <recommendedName>
        <fullName evidence="4">Serpentine Receptor, class H</fullName>
    </recommendedName>
</protein>
<dbReference type="PANTHER" id="PTHR22941:SF16">
    <property type="entry name" value="SERPENTINE RECEPTOR, CLASS H"/>
    <property type="match status" value="1"/>
</dbReference>
<name>E3LKX6_CAERE</name>
<accession>E3LKX6</accession>
<dbReference type="InterPro" id="IPR053220">
    <property type="entry name" value="Nematode_rcpt-like_serp_H"/>
</dbReference>
<dbReference type="PANTHER" id="PTHR22941">
    <property type="entry name" value="SERPENTINE RECEPTOR"/>
    <property type="match status" value="1"/>
</dbReference>
<dbReference type="InParanoid" id="E3LKX6"/>
<keyword evidence="1" id="KW-1133">Transmembrane helix</keyword>
<feature type="transmembrane region" description="Helical" evidence="1">
    <location>
        <begin position="210"/>
        <end position="236"/>
    </location>
</feature>
<evidence type="ECO:0000313" key="3">
    <source>
        <dbReference type="Proteomes" id="UP000008281"/>
    </source>
</evidence>
<dbReference type="FunCoup" id="E3LKX6">
    <property type="interactions" value="93"/>
</dbReference>
<keyword evidence="1" id="KW-0472">Membrane</keyword>
<feature type="transmembrane region" description="Helical" evidence="1">
    <location>
        <begin position="151"/>
        <end position="169"/>
    </location>
</feature>
<dbReference type="Proteomes" id="UP000008281">
    <property type="component" value="Unassembled WGS sequence"/>
</dbReference>